<reference evidence="1 2" key="2">
    <citation type="journal article" date="2013" name="PLoS ONE">
        <title>INDIGO - INtegrated Data Warehouse of MIcrobial GenOmes with Examples from the Red Sea Extremophiles.</title>
        <authorList>
            <person name="Alam I."/>
            <person name="Antunes A."/>
            <person name="Kamau A.A."/>
            <person name="Ba Alawi W."/>
            <person name="Kalkatawi M."/>
            <person name="Stingl U."/>
            <person name="Bajic V.B."/>
        </authorList>
    </citation>
    <scope>NUCLEOTIDE SEQUENCE [LARGE SCALE GENOMIC DNA]</scope>
    <source>
        <strain evidence="1 2">SSD-17B</strain>
    </source>
</reference>
<dbReference type="GO" id="GO:0004784">
    <property type="term" value="F:superoxide dismutase activity"/>
    <property type="evidence" value="ECO:0007669"/>
    <property type="project" value="UniProtKB-EC"/>
</dbReference>
<dbReference type="OrthoDB" id="2734401at2"/>
<organism evidence="1 2">
    <name type="scientific">Haloplasma contractile SSD-17B</name>
    <dbReference type="NCBI Taxonomy" id="1033810"/>
    <lineage>
        <taxon>Bacteria</taxon>
        <taxon>Bacillati</taxon>
        <taxon>Mycoplasmatota</taxon>
        <taxon>Mollicutes</taxon>
        <taxon>Haloplasmatales</taxon>
        <taxon>Haloplasmataceae</taxon>
        <taxon>Haloplasma</taxon>
    </lineage>
</organism>
<comment type="caution">
    <text evidence="1">The sequence shown here is derived from an EMBL/GenBank/DDBJ whole genome shotgun (WGS) entry which is preliminary data.</text>
</comment>
<dbReference type="EC" id="1.15.1.1" evidence="1"/>
<keyword evidence="2" id="KW-1185">Reference proteome</keyword>
<protein>
    <submittedName>
        <fullName evidence="1">Superoxide dismutase Fe-Mn family protein</fullName>
        <ecNumber evidence="1">1.15.1.1</ecNumber>
    </submittedName>
</protein>
<dbReference type="EMBL" id="AFNU02000007">
    <property type="protein sequence ID" value="ERJ11806.1"/>
    <property type="molecule type" value="Genomic_DNA"/>
</dbReference>
<name>U2EAE5_9MOLU</name>
<accession>U2EAE5</accession>
<gene>
    <name evidence="1" type="ORF">HLPCO_002045</name>
</gene>
<evidence type="ECO:0000313" key="2">
    <source>
        <dbReference type="Proteomes" id="UP000005707"/>
    </source>
</evidence>
<dbReference type="InParanoid" id="U2EAE5"/>
<dbReference type="RefSeq" id="WP_008824572.1">
    <property type="nucleotide sequence ID" value="NZ_AFNU02000007.1"/>
</dbReference>
<evidence type="ECO:0000313" key="1">
    <source>
        <dbReference type="EMBL" id="ERJ11806.1"/>
    </source>
</evidence>
<keyword evidence="1" id="KW-0560">Oxidoreductase</keyword>
<dbReference type="Gene3D" id="1.20.1260.120">
    <property type="entry name" value="Protein of unknown function DUF2935"/>
    <property type="match status" value="1"/>
</dbReference>
<proteinExistence type="predicted"/>
<dbReference type="AlphaFoldDB" id="U2EAE5"/>
<dbReference type="Pfam" id="PF11155">
    <property type="entry name" value="DUF2935"/>
    <property type="match status" value="1"/>
</dbReference>
<dbReference type="InterPro" id="IPR021328">
    <property type="entry name" value="CotB-like"/>
</dbReference>
<dbReference type="STRING" id="1033810.HLPCO_002045"/>
<dbReference type="SUPFAM" id="SSF158430">
    <property type="entry name" value="Bacillus cereus metalloprotein-like"/>
    <property type="match status" value="1"/>
</dbReference>
<dbReference type="eggNOG" id="COG0605">
    <property type="taxonomic scope" value="Bacteria"/>
</dbReference>
<dbReference type="Proteomes" id="UP000005707">
    <property type="component" value="Unassembled WGS sequence"/>
</dbReference>
<reference evidence="1 2" key="1">
    <citation type="journal article" date="2011" name="J. Bacteriol.">
        <title>Genome sequence of Haloplasma contractile, an unusual contractile bacterium from a deep-sea anoxic brine lake.</title>
        <authorList>
            <person name="Antunes A."/>
            <person name="Alam I."/>
            <person name="El Dorry H."/>
            <person name="Siam R."/>
            <person name="Robertson A."/>
            <person name="Bajic V.B."/>
            <person name="Stingl U."/>
        </authorList>
    </citation>
    <scope>NUCLEOTIDE SEQUENCE [LARGE SCALE GENOMIC DNA]</scope>
    <source>
        <strain evidence="1 2">SSD-17B</strain>
    </source>
</reference>
<sequence>MQFYYEDKNLYRILDEAEFWKRQESEHTTVIRQIVPNLEKNYARQLSEFKQTFDKTEGTLVQYIELLNRSKGFISYELEQRILRMIEIALRHSKHFIIFLDQLLTESEAVKDNRIAIVVINHIRRESEYFVGITESFLYADHHTNGY</sequence>